<dbReference type="PANTHER" id="PTHR38733:SF1">
    <property type="entry name" value="TYPE IV METHYL-DIRECTED RESTRICTION ENZYME ECOKMCRBC"/>
    <property type="match status" value="1"/>
</dbReference>
<dbReference type="PANTHER" id="PTHR38733">
    <property type="entry name" value="PROTEIN MCRC"/>
    <property type="match status" value="1"/>
</dbReference>
<dbReference type="InterPro" id="IPR019292">
    <property type="entry name" value="McrC"/>
</dbReference>
<name>A0A9X3AAM4_9BACT</name>
<keyword evidence="2" id="KW-0378">Hydrolase</keyword>
<organism evidence="2 3">
    <name type="scientific">Salinibacter ruber</name>
    <dbReference type="NCBI Taxonomy" id="146919"/>
    <lineage>
        <taxon>Bacteria</taxon>
        <taxon>Pseudomonadati</taxon>
        <taxon>Rhodothermota</taxon>
        <taxon>Rhodothermia</taxon>
        <taxon>Rhodothermales</taxon>
        <taxon>Salinibacteraceae</taxon>
        <taxon>Salinibacter</taxon>
    </lineage>
</organism>
<comment type="caution">
    <text evidence="2">The sequence shown here is derived from an EMBL/GenBank/DDBJ whole genome shotgun (WGS) entry which is preliminary data.</text>
</comment>
<keyword evidence="2" id="KW-0255">Endonuclease</keyword>
<feature type="region of interest" description="Disordered" evidence="1">
    <location>
        <begin position="1"/>
        <end position="30"/>
    </location>
</feature>
<evidence type="ECO:0000313" key="3">
    <source>
        <dbReference type="Proteomes" id="UP001155144"/>
    </source>
</evidence>
<dbReference type="GO" id="GO:0004519">
    <property type="term" value="F:endonuclease activity"/>
    <property type="evidence" value="ECO:0007669"/>
    <property type="project" value="UniProtKB-KW"/>
</dbReference>
<dbReference type="Proteomes" id="UP001155144">
    <property type="component" value="Unassembled WGS sequence"/>
</dbReference>
<dbReference type="Pfam" id="PF10117">
    <property type="entry name" value="McrBC"/>
    <property type="match status" value="1"/>
</dbReference>
<accession>A0A9X3AAM4</accession>
<keyword evidence="2" id="KW-0540">Nuclease</keyword>
<evidence type="ECO:0000256" key="1">
    <source>
        <dbReference type="SAM" id="MobiDB-lite"/>
    </source>
</evidence>
<protein>
    <submittedName>
        <fullName evidence="2">5-methylcytosine-specific restriction endonuclease McrBC regulatory subunit McrC</fullName>
    </submittedName>
</protein>
<evidence type="ECO:0000313" key="2">
    <source>
        <dbReference type="EMBL" id="MCS4123056.1"/>
    </source>
</evidence>
<sequence length="427" mass="49847">MTLNPDDIEYPKGVSGPLTEDSSTRENHIGPEFDHQALPDGYRKYLSLEVVEDGYIANTDSYVGILPCANDTFLPIIPKTEVRNLSYFLQKSGRLFHDLDSPFDDEVPYETVLDELTSMHELFIMQLLDGVDRIRRDGLLKTHRTESVTLQQIEGQVDRREYGRRAAQIQYRSIPQHRETKNLNNIPNQFLKYTLEYIARGSYATIDDEEIYQRLDYFHPVESVNLTPELLDAVRRIEQEQDLPPSRQYYLAPLQQARFIIEEADISFGEESTAERPSFMFRMYDAYEDFIRNKIEDILRDEGYNVFDGNIRHRRDLYDSGSKERYELKPDIVVSDDMQDIAVLEVKYKPSLESTDHYQTWIYKQQYGVDRAALISIPTSTGQSGSEVYTRNRFRDSITNFRYSLADFSESNDHLRSFLAEMFGFPP</sequence>
<proteinExistence type="predicted"/>
<reference evidence="2" key="1">
    <citation type="submission" date="2022-08" db="EMBL/GenBank/DDBJ databases">
        <title>Genomic Encyclopedia of Type Strains, Phase V (KMG-V): Genome sequencing to study the core and pangenomes of soil and plant-associated prokaryotes.</title>
        <authorList>
            <person name="Whitman W."/>
        </authorList>
    </citation>
    <scope>NUCLEOTIDE SEQUENCE</scope>
    <source>
        <strain evidence="2">SP3026</strain>
    </source>
</reference>
<gene>
    <name evidence="2" type="ORF">GGP45_003427</name>
</gene>
<dbReference type="AlphaFoldDB" id="A0A9X3AAM4"/>
<dbReference type="EMBL" id="JANUBL010000016">
    <property type="protein sequence ID" value="MCS4123056.1"/>
    <property type="molecule type" value="Genomic_DNA"/>
</dbReference>
<dbReference type="RefSeq" id="WP_259040609.1">
    <property type="nucleotide sequence ID" value="NZ_JANUBL010000016.1"/>
</dbReference>